<organism evidence="2 3">
    <name type="scientific">Haloflavibacter putidus</name>
    <dbReference type="NCBI Taxonomy" id="2576776"/>
    <lineage>
        <taxon>Bacteria</taxon>
        <taxon>Pseudomonadati</taxon>
        <taxon>Bacteroidota</taxon>
        <taxon>Flavobacteriia</taxon>
        <taxon>Flavobacteriales</taxon>
        <taxon>Flavobacteriaceae</taxon>
        <taxon>Haloflavibacter</taxon>
    </lineage>
</organism>
<name>A0A507ZN57_9FLAO</name>
<keyword evidence="3" id="KW-1185">Reference proteome</keyword>
<dbReference type="EMBL" id="VIAR01000009">
    <property type="protein sequence ID" value="TQD37674.1"/>
    <property type="molecule type" value="Genomic_DNA"/>
</dbReference>
<feature type="chain" id="PRO_5021228793" description="MG2 domain-containing protein" evidence="1">
    <location>
        <begin position="24"/>
        <end position="571"/>
    </location>
</feature>
<evidence type="ECO:0000256" key="1">
    <source>
        <dbReference type="SAM" id="SignalP"/>
    </source>
</evidence>
<accession>A0A507ZN57</accession>
<sequence>MHYILQKTTILLILGCTMLSAKAQDNQNALSNVKEKVYVSVNNQTLLAGENLRYNFFNLNTKDQTFSTISKIGYVELVNTDGEVLKKQAIDLEHSVGSGSIYIPTNTPSGNYKLLGYTRWMLNKPVSELFQTDIFIINPFQTPKQELVSGTAQDSVRLNETQLKPITSTYLQVNFSKDKFKPREEVKLNLEAFKNMQVSISVKKVDGLSLTKSISPKDFSNAENTQNSSNAGKSILPEIRGQLISGHISGPKVAEKKVALSIPGGESSQTKLVNTDKQGKFYFNLDQYPTHTTTYIEVFAEDRQAYTISLDSIEIKYKNLEFRKPTLLHSSMQETIEARSVALQIQNAYFEYKKDSILSNLPTQPFYEPFKKAYNLDEYKRFSTLAETLIEIPNELYARKQDGKYNIYLRDRDNFTTTEVYGSSLVLFNGAVVQNTNRLFELPASNIKKIEFVNKGYVFGPRIFSGVVNFVNKDFNYELEVNKKYRIKTNLNRPAPKKVLNQPNYATANNLNKIPDYRYELYWEPTVQLPNESRDFMFFTADVNGTFKVSIEGFTENGQPILVEKYFEVKN</sequence>
<proteinExistence type="predicted"/>
<dbReference type="OrthoDB" id="679547at2"/>
<dbReference type="Proteomes" id="UP000317169">
    <property type="component" value="Unassembled WGS sequence"/>
</dbReference>
<protein>
    <recommendedName>
        <fullName evidence="4">MG2 domain-containing protein</fullName>
    </recommendedName>
</protein>
<evidence type="ECO:0000313" key="3">
    <source>
        <dbReference type="Proteomes" id="UP000317169"/>
    </source>
</evidence>
<evidence type="ECO:0008006" key="4">
    <source>
        <dbReference type="Google" id="ProtNLM"/>
    </source>
</evidence>
<gene>
    <name evidence="2" type="ORF">FKR84_09380</name>
</gene>
<comment type="caution">
    <text evidence="2">The sequence shown here is derived from an EMBL/GenBank/DDBJ whole genome shotgun (WGS) entry which is preliminary data.</text>
</comment>
<dbReference type="RefSeq" id="WP_141422049.1">
    <property type="nucleotide sequence ID" value="NZ_VIAR01000009.1"/>
</dbReference>
<feature type="signal peptide" evidence="1">
    <location>
        <begin position="1"/>
        <end position="23"/>
    </location>
</feature>
<evidence type="ECO:0000313" key="2">
    <source>
        <dbReference type="EMBL" id="TQD37674.1"/>
    </source>
</evidence>
<reference evidence="2 3" key="1">
    <citation type="submission" date="2019-06" db="EMBL/GenBank/DDBJ databases">
        <title>Flavibacter putida gen. nov., sp. nov., a novel marine bacterium of the family Flavobacteriaceae isolated from coastal seawater.</title>
        <authorList>
            <person name="Feng X."/>
        </authorList>
    </citation>
    <scope>NUCLEOTIDE SEQUENCE [LARGE SCALE GENOMIC DNA]</scope>
    <source>
        <strain evidence="2 3">PLHSN227</strain>
    </source>
</reference>
<dbReference type="AlphaFoldDB" id="A0A507ZN57"/>
<keyword evidence="1" id="KW-0732">Signal</keyword>